<protein>
    <submittedName>
        <fullName evidence="1">Uncharacterized protein</fullName>
    </submittedName>
</protein>
<gene>
    <name evidence="1" type="ORF">BJX66DRAFT_334421</name>
</gene>
<proteinExistence type="predicted"/>
<sequence>MIEDNSSFASKSGRSSSEFVVEAGRARSATISSCGSQQRYYRRTLSASIPLEPEPVPELDAETKMHNSTIQDCRESLEMTRLEALHTLDTCRHVIATLELTRLRKSRTGLYHWIAFWERLYERSFANLLTSRVMAALYKVDALFRVVSFELHQLTQRTELAVASASTEKEILGILERMENEVTNKRRRRRRKAQHLLDKMRYSMELIPVKVGNELFDDMKRGVFALDVYCDYHPGDPVAERTEQMWSQHYIDQPIGLVAVSPYLYRQWRETAVSPDTPLPLTAYSSNACWADTLEWPNDGSIEDGRWIPGEDRYPLG</sequence>
<dbReference type="EMBL" id="JBFTWV010000015">
    <property type="protein sequence ID" value="KAL2798081.1"/>
    <property type="molecule type" value="Genomic_DNA"/>
</dbReference>
<organism evidence="1 2">
    <name type="scientific">Aspergillus keveii</name>
    <dbReference type="NCBI Taxonomy" id="714993"/>
    <lineage>
        <taxon>Eukaryota</taxon>
        <taxon>Fungi</taxon>
        <taxon>Dikarya</taxon>
        <taxon>Ascomycota</taxon>
        <taxon>Pezizomycotina</taxon>
        <taxon>Eurotiomycetes</taxon>
        <taxon>Eurotiomycetidae</taxon>
        <taxon>Eurotiales</taxon>
        <taxon>Aspergillaceae</taxon>
        <taxon>Aspergillus</taxon>
        <taxon>Aspergillus subgen. Nidulantes</taxon>
    </lineage>
</organism>
<dbReference type="Proteomes" id="UP001610563">
    <property type="component" value="Unassembled WGS sequence"/>
</dbReference>
<reference evidence="1 2" key="1">
    <citation type="submission" date="2024-07" db="EMBL/GenBank/DDBJ databases">
        <title>Section-level genome sequencing and comparative genomics of Aspergillus sections Usti and Cavernicolus.</title>
        <authorList>
            <consortium name="Lawrence Berkeley National Laboratory"/>
            <person name="Nybo J.L."/>
            <person name="Vesth T.C."/>
            <person name="Theobald S."/>
            <person name="Frisvad J.C."/>
            <person name="Larsen T.O."/>
            <person name="Kjaerboelling I."/>
            <person name="Rothschild-Mancinelli K."/>
            <person name="Lyhne E.K."/>
            <person name="Kogle M.E."/>
            <person name="Barry K."/>
            <person name="Clum A."/>
            <person name="Na H."/>
            <person name="Ledsgaard L."/>
            <person name="Lin J."/>
            <person name="Lipzen A."/>
            <person name="Kuo A."/>
            <person name="Riley R."/>
            <person name="Mondo S."/>
            <person name="Labutti K."/>
            <person name="Haridas S."/>
            <person name="Pangalinan J."/>
            <person name="Salamov A.A."/>
            <person name="Simmons B.A."/>
            <person name="Magnuson J.K."/>
            <person name="Chen J."/>
            <person name="Drula E."/>
            <person name="Henrissat B."/>
            <person name="Wiebenga A."/>
            <person name="Lubbers R.J."/>
            <person name="Gomes A.C."/>
            <person name="Makela M.R."/>
            <person name="Stajich J."/>
            <person name="Grigoriev I.V."/>
            <person name="Mortensen U.H."/>
            <person name="De Vries R.P."/>
            <person name="Baker S.E."/>
            <person name="Andersen M.R."/>
        </authorList>
    </citation>
    <scope>NUCLEOTIDE SEQUENCE [LARGE SCALE GENOMIC DNA]</scope>
    <source>
        <strain evidence="1 2">CBS 209.92</strain>
    </source>
</reference>
<evidence type="ECO:0000313" key="1">
    <source>
        <dbReference type="EMBL" id="KAL2798081.1"/>
    </source>
</evidence>
<keyword evidence="2" id="KW-1185">Reference proteome</keyword>
<accession>A0ABR4GGE4</accession>
<comment type="caution">
    <text evidence="1">The sequence shown here is derived from an EMBL/GenBank/DDBJ whole genome shotgun (WGS) entry which is preliminary data.</text>
</comment>
<name>A0ABR4GGE4_9EURO</name>
<evidence type="ECO:0000313" key="2">
    <source>
        <dbReference type="Proteomes" id="UP001610563"/>
    </source>
</evidence>